<dbReference type="InterPro" id="IPR027370">
    <property type="entry name" value="Znf-RING_euk"/>
</dbReference>
<dbReference type="Gene3D" id="2.60.120.920">
    <property type="match status" value="1"/>
</dbReference>
<evidence type="ECO:0000256" key="7">
    <source>
        <dbReference type="ARBA" id="ARBA00023054"/>
    </source>
</evidence>
<feature type="domain" description="B box-type" evidence="11">
    <location>
        <begin position="140"/>
        <end position="176"/>
    </location>
</feature>
<dbReference type="InterPro" id="IPR001870">
    <property type="entry name" value="B30.2/SPRY"/>
</dbReference>
<dbReference type="InterPro" id="IPR003649">
    <property type="entry name" value="Bbox_C"/>
</dbReference>
<dbReference type="Pfam" id="PF13445">
    <property type="entry name" value="zf-RING_UBOX"/>
    <property type="match status" value="1"/>
</dbReference>
<reference evidence="14" key="1">
    <citation type="journal article" date="2016" name="Nature">
        <title>Genome evolution in the allotetraploid frog Xenopus laevis.</title>
        <authorList>
            <person name="Session A.M."/>
            <person name="Uno Y."/>
            <person name="Kwon T."/>
            <person name="Chapman J.A."/>
            <person name="Toyoda A."/>
            <person name="Takahashi S."/>
            <person name="Fukui A."/>
            <person name="Hikosaka A."/>
            <person name="Suzuki A."/>
            <person name="Kondo M."/>
            <person name="van Heeringen S.J."/>
            <person name="Quigley I."/>
            <person name="Heinz S."/>
            <person name="Ogino H."/>
            <person name="Ochi H."/>
            <person name="Hellsten U."/>
            <person name="Lyons J.B."/>
            <person name="Simakov O."/>
            <person name="Putnam N."/>
            <person name="Stites J."/>
            <person name="Kuroki Y."/>
            <person name="Tanaka T."/>
            <person name="Michiue T."/>
            <person name="Watanabe M."/>
            <person name="Bogdanovic O."/>
            <person name="Lister R."/>
            <person name="Georgiou G."/>
            <person name="Paranjpe S.S."/>
            <person name="van Kruijsbergen I."/>
            <person name="Shu S."/>
            <person name="Carlson J."/>
            <person name="Kinoshita T."/>
            <person name="Ohta Y."/>
            <person name="Mawaribuchi S."/>
            <person name="Jenkins J."/>
            <person name="Grimwood J."/>
            <person name="Schmutz J."/>
            <person name="Mitros T."/>
            <person name="Mozaffari S.V."/>
            <person name="Suzuki Y."/>
            <person name="Haramoto Y."/>
            <person name="Yamamoto T.S."/>
            <person name="Takagi C."/>
            <person name="Heald R."/>
            <person name="Miller K."/>
            <person name="Haudenschild C."/>
            <person name="Kitzman J."/>
            <person name="Nakayama T."/>
            <person name="Izutsu Y."/>
            <person name="Robert J."/>
            <person name="Fortriede J."/>
            <person name="Burns K."/>
            <person name="Lotay V."/>
            <person name="Karimi K."/>
            <person name="Yasuoka Y."/>
            <person name="Dichmann D.S."/>
            <person name="Flajnik M.F."/>
            <person name="Houston D.W."/>
            <person name="Shendure J."/>
            <person name="DuPasquier L."/>
            <person name="Vize P.D."/>
            <person name="Zorn A.M."/>
            <person name="Ito M."/>
            <person name="Marcotte E.M."/>
            <person name="Wallingford J.B."/>
            <person name="Ito Y."/>
            <person name="Asashima M."/>
            <person name="Ueno N."/>
            <person name="Matsuda Y."/>
            <person name="Veenstra G.J."/>
            <person name="Fujiyama A."/>
            <person name="Harland R.M."/>
            <person name="Taira M."/>
            <person name="Rokhsar D.S."/>
        </authorList>
    </citation>
    <scope>NUCLEOTIDE SEQUENCE [LARGE SCALE GENOMIC DNA]</scope>
    <source>
        <strain evidence="14">J</strain>
    </source>
</reference>
<evidence type="ECO:0000256" key="5">
    <source>
        <dbReference type="ARBA" id="ARBA00022833"/>
    </source>
</evidence>
<protein>
    <submittedName>
        <fullName evidence="13">Uncharacterized protein</fullName>
    </submittedName>
</protein>
<dbReference type="Pfam" id="PF13765">
    <property type="entry name" value="PRY"/>
    <property type="match status" value="1"/>
</dbReference>
<dbReference type="InterPro" id="IPR000315">
    <property type="entry name" value="Znf_B-box"/>
</dbReference>
<dbReference type="Pfam" id="PF00643">
    <property type="entry name" value="zf-B_box"/>
    <property type="match status" value="1"/>
</dbReference>
<dbReference type="PANTHER" id="PTHR25465">
    <property type="entry name" value="B-BOX DOMAIN CONTAINING"/>
    <property type="match status" value="1"/>
</dbReference>
<evidence type="ECO:0000256" key="6">
    <source>
        <dbReference type="ARBA" id="ARBA00022859"/>
    </source>
</evidence>
<evidence type="ECO:0000259" key="12">
    <source>
        <dbReference type="PROSITE" id="PS50188"/>
    </source>
</evidence>
<dbReference type="GO" id="GO:0045087">
    <property type="term" value="P:innate immune response"/>
    <property type="evidence" value="ECO:0007669"/>
    <property type="project" value="UniProtKB-KW"/>
</dbReference>
<dbReference type="SMART" id="SM00449">
    <property type="entry name" value="SPRY"/>
    <property type="match status" value="1"/>
</dbReference>
<dbReference type="InterPro" id="IPR017907">
    <property type="entry name" value="Znf_RING_CS"/>
</dbReference>
<dbReference type="EMBL" id="CM004468">
    <property type="protein sequence ID" value="OCT96231.1"/>
    <property type="molecule type" value="Genomic_DNA"/>
</dbReference>
<dbReference type="InterPro" id="IPR013320">
    <property type="entry name" value="ConA-like_dom_sf"/>
</dbReference>
<sequence length="548" mass="62830">MATADLRDELSCSICLILYTDPVTLPCGHNFCQGCIGRTWDTQKGSGAYSCPECREEYEERPALPRNRTLGNIAKRLLTIHPEPECTEIFCTYCVLSPAPAAKSCLLCEASLCDAHLRGHSQSQKHILTAPTRSFGERKCPQHDEPLHYYCLKDSICVCESCCRIGEHRVHRVELLSEASEKKKEKVRKVLKKLRPEREETERGAQRLQERRREVAEKSAGETERVTALFRDIREHLEALEMRLLSDISSQKEKLSLPLTDLIHQLEIKKDELSRKIRHIEELCNMADPLTVLQERESHGAEFCGAEEADNEGEDDSEGVDNKAIGRDDMKVPSVEDLDVVLISEIIIQSLKGKVSEIKRSYCPRENPFLYLDRNTAHRQLEITEDSKKAQYSADRKDRYQTSESFQDYTQVLTTRSFHSRRHYWEVDCSKAGTWRVGVAYSSIEREGNNSNFGNNNKSWVVAHKTYFWEKKYSVSVAHDGKETSLSYPQDRSGPINKIRVYLDYEAGRLSFYELSEPIRHLHTFTATFTEPLHVAFWVGKGTVTITE</sequence>
<evidence type="ECO:0000256" key="3">
    <source>
        <dbReference type="ARBA" id="ARBA00022771"/>
    </source>
</evidence>
<dbReference type="OMA" id="VAYNCIN"/>
<keyword evidence="3 8" id="KW-0863">Zinc-finger</keyword>
<evidence type="ECO:0000259" key="10">
    <source>
        <dbReference type="PROSITE" id="PS50089"/>
    </source>
</evidence>
<accession>A0A974DSI3</accession>
<dbReference type="AlphaFoldDB" id="A0A974DSI3"/>
<evidence type="ECO:0000313" key="13">
    <source>
        <dbReference type="EMBL" id="OCT96231.1"/>
    </source>
</evidence>
<dbReference type="GO" id="GO:0005737">
    <property type="term" value="C:cytoplasm"/>
    <property type="evidence" value="ECO:0007669"/>
    <property type="project" value="UniProtKB-ARBA"/>
</dbReference>
<keyword evidence="1" id="KW-0399">Innate immunity</keyword>
<feature type="domain" description="RING-type" evidence="10">
    <location>
        <begin position="12"/>
        <end position="55"/>
    </location>
</feature>
<keyword evidence="5" id="KW-0862">Zinc</keyword>
<dbReference type="Gene3D" id="3.30.40.10">
    <property type="entry name" value="Zinc/RING finger domain, C3HC4 (zinc finger)"/>
    <property type="match status" value="1"/>
</dbReference>
<dbReference type="SUPFAM" id="SSF57850">
    <property type="entry name" value="RING/U-box"/>
    <property type="match status" value="1"/>
</dbReference>
<evidence type="ECO:0000256" key="9">
    <source>
        <dbReference type="SAM" id="MobiDB-lite"/>
    </source>
</evidence>
<dbReference type="PROSITE" id="PS00518">
    <property type="entry name" value="ZF_RING_1"/>
    <property type="match status" value="1"/>
</dbReference>
<keyword evidence="7" id="KW-0175">Coiled coil</keyword>
<keyword evidence="2" id="KW-0479">Metal-binding</keyword>
<dbReference type="InterPro" id="IPR003877">
    <property type="entry name" value="SPRY_dom"/>
</dbReference>
<dbReference type="CDD" id="cd16597">
    <property type="entry name" value="RING-HC_TRIM25_C-IV"/>
    <property type="match status" value="1"/>
</dbReference>
<gene>
    <name evidence="13" type="ORF">XELAEV_18013906mg</name>
</gene>
<dbReference type="InterPro" id="IPR001841">
    <property type="entry name" value="Znf_RING"/>
</dbReference>
<dbReference type="PRINTS" id="PR01407">
    <property type="entry name" value="BUTYPHLNCDUF"/>
</dbReference>
<dbReference type="InterPro" id="IPR013083">
    <property type="entry name" value="Znf_RING/FYVE/PHD"/>
</dbReference>
<feature type="region of interest" description="Disordered" evidence="9">
    <location>
        <begin position="196"/>
        <end position="220"/>
    </location>
</feature>
<evidence type="ECO:0000256" key="8">
    <source>
        <dbReference type="PROSITE-ProRule" id="PRU00024"/>
    </source>
</evidence>
<dbReference type="InterPro" id="IPR003879">
    <property type="entry name" value="Butyrophylin_SPRY"/>
</dbReference>
<dbReference type="PROSITE" id="PS50119">
    <property type="entry name" value="ZF_BBOX"/>
    <property type="match status" value="1"/>
</dbReference>
<dbReference type="InterPro" id="IPR051051">
    <property type="entry name" value="E3_ubiq-ligase_TRIM/RNF"/>
</dbReference>
<evidence type="ECO:0000256" key="4">
    <source>
        <dbReference type="ARBA" id="ARBA00022786"/>
    </source>
</evidence>
<dbReference type="SUPFAM" id="SSF57845">
    <property type="entry name" value="B-box zinc-binding domain"/>
    <property type="match status" value="1"/>
</dbReference>
<evidence type="ECO:0000313" key="14">
    <source>
        <dbReference type="Proteomes" id="UP000694892"/>
    </source>
</evidence>
<proteinExistence type="predicted"/>
<name>A0A974DSI3_XENLA</name>
<feature type="domain" description="B30.2/SPRY" evidence="12">
    <location>
        <begin position="349"/>
        <end position="548"/>
    </location>
</feature>
<dbReference type="InterPro" id="IPR043136">
    <property type="entry name" value="B30.2/SPRY_sf"/>
</dbReference>
<dbReference type="SMART" id="SM00336">
    <property type="entry name" value="BBOX"/>
    <property type="match status" value="1"/>
</dbReference>
<dbReference type="PROSITE" id="PS50089">
    <property type="entry name" value="ZF_RING_2"/>
    <property type="match status" value="1"/>
</dbReference>
<keyword evidence="6" id="KW-0391">Immunity</keyword>
<dbReference type="Gene3D" id="3.30.160.60">
    <property type="entry name" value="Classic Zinc Finger"/>
    <property type="match status" value="1"/>
</dbReference>
<dbReference type="Pfam" id="PF00622">
    <property type="entry name" value="SPRY"/>
    <property type="match status" value="1"/>
</dbReference>
<dbReference type="PANTHER" id="PTHR25465:SF64">
    <property type="entry name" value="E3 UBIQUITIN-PROTEIN LIGASE TRIM11-LIKE"/>
    <property type="match status" value="1"/>
</dbReference>
<dbReference type="SMART" id="SM00502">
    <property type="entry name" value="BBC"/>
    <property type="match status" value="1"/>
</dbReference>
<dbReference type="Proteomes" id="UP000694892">
    <property type="component" value="Chromosome 2L"/>
</dbReference>
<organism evidence="13 14">
    <name type="scientific">Xenopus laevis</name>
    <name type="common">African clawed frog</name>
    <dbReference type="NCBI Taxonomy" id="8355"/>
    <lineage>
        <taxon>Eukaryota</taxon>
        <taxon>Metazoa</taxon>
        <taxon>Chordata</taxon>
        <taxon>Craniata</taxon>
        <taxon>Vertebrata</taxon>
        <taxon>Euteleostomi</taxon>
        <taxon>Amphibia</taxon>
        <taxon>Batrachia</taxon>
        <taxon>Anura</taxon>
        <taxon>Pipoidea</taxon>
        <taxon>Pipidae</taxon>
        <taxon>Xenopodinae</taxon>
        <taxon>Xenopus</taxon>
        <taxon>Xenopus</taxon>
    </lineage>
</organism>
<evidence type="ECO:0000256" key="1">
    <source>
        <dbReference type="ARBA" id="ARBA00022588"/>
    </source>
</evidence>
<dbReference type="GO" id="GO:0008270">
    <property type="term" value="F:zinc ion binding"/>
    <property type="evidence" value="ECO:0007669"/>
    <property type="project" value="UniProtKB-KW"/>
</dbReference>
<dbReference type="SUPFAM" id="SSF49899">
    <property type="entry name" value="Concanavalin A-like lectins/glucanases"/>
    <property type="match status" value="1"/>
</dbReference>
<keyword evidence="4" id="KW-0833">Ubl conjugation pathway</keyword>
<dbReference type="CDD" id="cd12891">
    <property type="entry name" value="SPRY_PRY_C-I_2"/>
    <property type="match status" value="1"/>
</dbReference>
<dbReference type="CDD" id="cd19769">
    <property type="entry name" value="Bbox2_TRIM16-like"/>
    <property type="match status" value="1"/>
</dbReference>
<dbReference type="InterPro" id="IPR006574">
    <property type="entry name" value="PRY"/>
</dbReference>
<evidence type="ECO:0000259" key="11">
    <source>
        <dbReference type="PROSITE" id="PS50119"/>
    </source>
</evidence>
<evidence type="ECO:0000256" key="2">
    <source>
        <dbReference type="ARBA" id="ARBA00022723"/>
    </source>
</evidence>
<dbReference type="SMART" id="SM00184">
    <property type="entry name" value="RING"/>
    <property type="match status" value="1"/>
</dbReference>
<dbReference type="PROSITE" id="PS50188">
    <property type="entry name" value="B302_SPRY"/>
    <property type="match status" value="1"/>
</dbReference>